<keyword evidence="4" id="KW-1185">Reference proteome</keyword>
<organism evidence="3 4">
    <name type="scientific">Neptunomonas concharum</name>
    <dbReference type="NCBI Taxonomy" id="1031538"/>
    <lineage>
        <taxon>Bacteria</taxon>
        <taxon>Pseudomonadati</taxon>
        <taxon>Pseudomonadota</taxon>
        <taxon>Gammaproteobacteria</taxon>
        <taxon>Oceanospirillales</taxon>
        <taxon>Oceanospirillaceae</taxon>
        <taxon>Neptunomonas</taxon>
    </lineage>
</organism>
<dbReference type="KEGG" id="ncu:F0U83_14370"/>
<dbReference type="GO" id="GO:0006952">
    <property type="term" value="P:defense response"/>
    <property type="evidence" value="ECO:0007669"/>
    <property type="project" value="InterPro"/>
</dbReference>
<accession>A0A5P1RDT8</accession>
<proteinExistence type="predicted"/>
<evidence type="ECO:0000256" key="1">
    <source>
        <dbReference type="ARBA" id="ARBA00023157"/>
    </source>
</evidence>
<dbReference type="InterPro" id="IPR001542">
    <property type="entry name" value="Defensin_invertebrate/fungal"/>
</dbReference>
<dbReference type="Pfam" id="PF01097">
    <property type="entry name" value="Defensin_2"/>
    <property type="match status" value="1"/>
</dbReference>
<name>A0A5P1RDT8_9GAMM</name>
<evidence type="ECO:0000313" key="3">
    <source>
        <dbReference type="EMBL" id="QEQ97810.1"/>
    </source>
</evidence>
<dbReference type="Proteomes" id="UP000324760">
    <property type="component" value="Chromosome"/>
</dbReference>
<evidence type="ECO:0000313" key="4">
    <source>
        <dbReference type="Proteomes" id="UP000324760"/>
    </source>
</evidence>
<gene>
    <name evidence="3" type="ORF">F0U83_14370</name>
</gene>
<dbReference type="EMBL" id="CP043869">
    <property type="protein sequence ID" value="QEQ97810.1"/>
    <property type="molecule type" value="Genomic_DNA"/>
</dbReference>
<reference evidence="3 4" key="1">
    <citation type="journal article" date="2019" name="Biochem. Eng. J.">
        <title>Metabolic engineering of the marine bacteria Neptunomonas concharum for the production of acetoin and meso-2,3-butanediol from acetate.</title>
        <authorList>
            <person name="Li W."/>
            <person name="Pu N."/>
            <person name="Liu C.-X."/>
            <person name="Yuan Q.-P."/>
            <person name="Li Z.-J."/>
        </authorList>
    </citation>
    <scope>NUCLEOTIDE SEQUENCE [LARGE SCALE GENOMIC DNA]</scope>
    <source>
        <strain evidence="3 4">JCM17730</strain>
    </source>
</reference>
<sequence length="51" mass="6113">MSWSLSGKTDRRERVRACLRHCWPITLLGGYCSQYRSWLASDELRGRRIER</sequence>
<protein>
    <recommendedName>
        <fullName evidence="2">Invertebrate defensins family profile domain-containing protein</fullName>
    </recommendedName>
</protein>
<feature type="domain" description="Invertebrate defensins family profile" evidence="2">
    <location>
        <begin position="17"/>
        <end position="34"/>
    </location>
</feature>
<dbReference type="AlphaFoldDB" id="A0A5P1RDT8"/>
<evidence type="ECO:0000259" key="2">
    <source>
        <dbReference type="Pfam" id="PF01097"/>
    </source>
</evidence>
<keyword evidence="1" id="KW-1015">Disulfide bond</keyword>